<accession>A0A160M7G9</accession>
<sequence length="75" mass="8694">MCEPQRHVFFCAIRKGIWIKILILASAIPARHLFDGSGNSQKRLVEPNPYLSRVGQVFFEKSSFDIFLTHWAFKV</sequence>
<name>A0A160M7G9_9BACI</name>
<proteinExistence type="predicted"/>
<protein>
    <submittedName>
        <fullName evidence="1">Uncharacterized protein</fullName>
    </submittedName>
</protein>
<dbReference type="KEGG" id="bon:A361_04585"/>
<dbReference type="Proteomes" id="UP000077856">
    <property type="component" value="Chromosome"/>
</dbReference>
<gene>
    <name evidence="1" type="ORF">A361_04585</name>
</gene>
<dbReference type="STRING" id="1196031.A361_04585"/>
<reference evidence="1 2" key="1">
    <citation type="submission" date="2016-04" db="EMBL/GenBank/DDBJ databases">
        <title>Complete genome sequence of Bacillus oceanisediminis strain 2691.</title>
        <authorList>
            <person name="Jeong H."/>
            <person name="Kim H.J."/>
            <person name="Lee D.-W."/>
        </authorList>
    </citation>
    <scope>NUCLEOTIDE SEQUENCE [LARGE SCALE GENOMIC DNA]</scope>
    <source>
        <strain evidence="1 2">2691</strain>
    </source>
</reference>
<organism evidence="1 2">
    <name type="scientific">Cytobacillus oceanisediminis 2691</name>
    <dbReference type="NCBI Taxonomy" id="1196031"/>
    <lineage>
        <taxon>Bacteria</taxon>
        <taxon>Bacillati</taxon>
        <taxon>Bacillota</taxon>
        <taxon>Bacilli</taxon>
        <taxon>Bacillales</taxon>
        <taxon>Bacillaceae</taxon>
        <taxon>Cytobacillus</taxon>
    </lineage>
</organism>
<evidence type="ECO:0000313" key="2">
    <source>
        <dbReference type="Proteomes" id="UP000077856"/>
    </source>
</evidence>
<dbReference type="AlphaFoldDB" id="A0A160M7G9"/>
<evidence type="ECO:0000313" key="1">
    <source>
        <dbReference type="EMBL" id="AND38422.1"/>
    </source>
</evidence>
<dbReference type="EMBL" id="CP015506">
    <property type="protein sequence ID" value="AND38422.1"/>
    <property type="molecule type" value="Genomic_DNA"/>
</dbReference>